<keyword evidence="2 5" id="KW-0812">Transmembrane</keyword>
<feature type="transmembrane region" description="Helical" evidence="5">
    <location>
        <begin position="103"/>
        <end position="125"/>
    </location>
</feature>
<sequence length="274" mass="30249">MNIPDLGATGIIGVIIVAFFVIGFLKGLIRTVLALICLAIGGYTALWGHEHASELTGPWISNPGPWLPKIIAVITGLVVFFICRFLLKFLVDPFDRSKTGERFGFGLPAALMSLCAGLIVLWAAFTGVRYAGSLAEIRHTRHLVLANHGSDAESVTEPLLMQAKHSLDSSSVGQWQRTTDPFDHPDRIALCKLLIMYHHPQIRQKMLLDRELNELLNDPIFIAAAYDQDVATHSQSGRPRELYHDVAVITALTHSSFATKLQMLDHLGLQELLP</sequence>
<dbReference type="AlphaFoldDB" id="A0AAE2S9T1"/>
<evidence type="ECO:0000313" key="7">
    <source>
        <dbReference type="Proteomes" id="UP000634206"/>
    </source>
</evidence>
<organism evidence="6 7">
    <name type="scientific">Oceaniferula flava</name>
    <dbReference type="NCBI Taxonomy" id="2800421"/>
    <lineage>
        <taxon>Bacteria</taxon>
        <taxon>Pseudomonadati</taxon>
        <taxon>Verrucomicrobiota</taxon>
        <taxon>Verrucomicrobiia</taxon>
        <taxon>Verrucomicrobiales</taxon>
        <taxon>Verrucomicrobiaceae</taxon>
        <taxon>Oceaniferula</taxon>
    </lineage>
</organism>
<keyword evidence="3 5" id="KW-1133">Transmembrane helix</keyword>
<keyword evidence="4 5" id="KW-0472">Membrane</keyword>
<comment type="caution">
    <text evidence="6">The sequence shown here is derived from an EMBL/GenBank/DDBJ whole genome shotgun (WGS) entry which is preliminary data.</text>
</comment>
<gene>
    <name evidence="6" type="ORF">JIN83_05430</name>
</gene>
<keyword evidence="7" id="KW-1185">Reference proteome</keyword>
<accession>A0AAE2S9T1</accession>
<feature type="transmembrane region" description="Helical" evidence="5">
    <location>
        <begin position="69"/>
        <end position="91"/>
    </location>
</feature>
<dbReference type="GO" id="GO:0016020">
    <property type="term" value="C:membrane"/>
    <property type="evidence" value="ECO:0007669"/>
    <property type="project" value="UniProtKB-SubCell"/>
</dbReference>
<evidence type="ECO:0000313" key="6">
    <source>
        <dbReference type="EMBL" id="MBK1854388.1"/>
    </source>
</evidence>
<comment type="subcellular location">
    <subcellularLocation>
        <location evidence="1">Membrane</location>
        <topology evidence="1">Multi-pass membrane protein</topology>
    </subcellularLocation>
</comment>
<name>A0AAE2S9T1_9BACT</name>
<feature type="transmembrane region" description="Helical" evidence="5">
    <location>
        <begin position="6"/>
        <end position="25"/>
    </location>
</feature>
<protein>
    <submittedName>
        <fullName evidence="6">CvpA family protein</fullName>
    </submittedName>
</protein>
<feature type="transmembrane region" description="Helical" evidence="5">
    <location>
        <begin position="32"/>
        <end position="49"/>
    </location>
</feature>
<reference evidence="6" key="1">
    <citation type="submission" date="2021-01" db="EMBL/GenBank/DDBJ databases">
        <title>Modified the classification status of verrucomicrobia.</title>
        <authorList>
            <person name="Feng X."/>
        </authorList>
    </citation>
    <scope>NUCLEOTIDE SEQUENCE</scope>
    <source>
        <strain evidence="6">5K15</strain>
    </source>
</reference>
<evidence type="ECO:0000256" key="4">
    <source>
        <dbReference type="ARBA" id="ARBA00023136"/>
    </source>
</evidence>
<dbReference type="InterPro" id="IPR003825">
    <property type="entry name" value="Colicin-V_CvpA"/>
</dbReference>
<dbReference type="Pfam" id="PF02674">
    <property type="entry name" value="Colicin_V"/>
    <property type="match status" value="1"/>
</dbReference>
<dbReference type="Proteomes" id="UP000634206">
    <property type="component" value="Unassembled WGS sequence"/>
</dbReference>
<evidence type="ECO:0000256" key="5">
    <source>
        <dbReference type="SAM" id="Phobius"/>
    </source>
</evidence>
<evidence type="ECO:0000256" key="2">
    <source>
        <dbReference type="ARBA" id="ARBA00022692"/>
    </source>
</evidence>
<dbReference type="RefSeq" id="WP_309488995.1">
    <property type="nucleotide sequence ID" value="NZ_JAENIG010000003.1"/>
</dbReference>
<dbReference type="GO" id="GO:0009403">
    <property type="term" value="P:toxin biosynthetic process"/>
    <property type="evidence" value="ECO:0007669"/>
    <property type="project" value="InterPro"/>
</dbReference>
<evidence type="ECO:0000256" key="1">
    <source>
        <dbReference type="ARBA" id="ARBA00004141"/>
    </source>
</evidence>
<dbReference type="EMBL" id="JAENIG010000003">
    <property type="protein sequence ID" value="MBK1854388.1"/>
    <property type="molecule type" value="Genomic_DNA"/>
</dbReference>
<evidence type="ECO:0000256" key="3">
    <source>
        <dbReference type="ARBA" id="ARBA00022989"/>
    </source>
</evidence>
<proteinExistence type="predicted"/>